<proteinExistence type="predicted"/>
<gene>
    <name evidence="2" type="ORF">AVEN_117334_1</name>
</gene>
<feature type="compositionally biased region" description="Polar residues" evidence="1">
    <location>
        <begin position="11"/>
        <end position="24"/>
    </location>
</feature>
<evidence type="ECO:0000313" key="2">
    <source>
        <dbReference type="EMBL" id="GBM89222.1"/>
    </source>
</evidence>
<feature type="non-terminal residue" evidence="2">
    <location>
        <position position="31"/>
    </location>
</feature>
<reference evidence="2 3" key="1">
    <citation type="journal article" date="2019" name="Sci. Rep.">
        <title>Orb-weaving spider Araneus ventricosus genome elucidates the spidroin gene catalogue.</title>
        <authorList>
            <person name="Kono N."/>
            <person name="Nakamura H."/>
            <person name="Ohtoshi R."/>
            <person name="Moran D.A.P."/>
            <person name="Shinohara A."/>
            <person name="Yoshida Y."/>
            <person name="Fujiwara M."/>
            <person name="Mori M."/>
            <person name="Tomita M."/>
            <person name="Arakawa K."/>
        </authorList>
    </citation>
    <scope>NUCLEOTIDE SEQUENCE [LARGE SCALE GENOMIC DNA]</scope>
</reference>
<name>A0A4Y2JIT3_ARAVE</name>
<accession>A0A4Y2JIT3</accession>
<comment type="caution">
    <text evidence="2">The sequence shown here is derived from an EMBL/GenBank/DDBJ whole genome shotgun (WGS) entry which is preliminary data.</text>
</comment>
<protein>
    <submittedName>
        <fullName evidence="2">Uncharacterized protein</fullName>
    </submittedName>
</protein>
<feature type="region of interest" description="Disordered" evidence="1">
    <location>
        <begin position="1"/>
        <end position="31"/>
    </location>
</feature>
<sequence>MWTTPELALPLQTSAPHQTPTSCYQDLHPFG</sequence>
<keyword evidence="3" id="KW-1185">Reference proteome</keyword>
<organism evidence="2 3">
    <name type="scientific">Araneus ventricosus</name>
    <name type="common">Orbweaver spider</name>
    <name type="synonym">Epeira ventricosa</name>
    <dbReference type="NCBI Taxonomy" id="182803"/>
    <lineage>
        <taxon>Eukaryota</taxon>
        <taxon>Metazoa</taxon>
        <taxon>Ecdysozoa</taxon>
        <taxon>Arthropoda</taxon>
        <taxon>Chelicerata</taxon>
        <taxon>Arachnida</taxon>
        <taxon>Araneae</taxon>
        <taxon>Araneomorphae</taxon>
        <taxon>Entelegynae</taxon>
        <taxon>Araneoidea</taxon>
        <taxon>Araneidae</taxon>
        <taxon>Araneus</taxon>
    </lineage>
</organism>
<evidence type="ECO:0000313" key="3">
    <source>
        <dbReference type="Proteomes" id="UP000499080"/>
    </source>
</evidence>
<dbReference type="EMBL" id="BGPR01003523">
    <property type="protein sequence ID" value="GBM89222.1"/>
    <property type="molecule type" value="Genomic_DNA"/>
</dbReference>
<evidence type="ECO:0000256" key="1">
    <source>
        <dbReference type="SAM" id="MobiDB-lite"/>
    </source>
</evidence>
<dbReference type="Proteomes" id="UP000499080">
    <property type="component" value="Unassembled WGS sequence"/>
</dbReference>
<dbReference type="AlphaFoldDB" id="A0A4Y2JIT3"/>